<accession>G8HPB0</accession>
<feature type="transmembrane region" description="Helical" evidence="1">
    <location>
        <begin position="83"/>
        <end position="99"/>
    </location>
</feature>
<geneLocation type="mitochondrion" evidence="3"/>
<feature type="transmembrane region" description="Helical" evidence="1">
    <location>
        <begin position="48"/>
        <end position="71"/>
    </location>
</feature>
<feature type="signal peptide" evidence="2">
    <location>
        <begin position="1"/>
        <end position="22"/>
    </location>
</feature>
<feature type="chain" id="PRO_5003510244" evidence="2">
    <location>
        <begin position="23"/>
        <end position="153"/>
    </location>
</feature>
<organism evidence="3">
    <name type="scientific">Pedipes pedipes</name>
    <dbReference type="NCBI Taxonomy" id="999235"/>
    <lineage>
        <taxon>Eukaryota</taxon>
        <taxon>Metazoa</taxon>
        <taxon>Spiralia</taxon>
        <taxon>Lophotrochozoa</taxon>
        <taxon>Mollusca</taxon>
        <taxon>Gastropoda</taxon>
        <taxon>Heterobranchia</taxon>
        <taxon>Euthyneura</taxon>
        <taxon>Panpulmonata</taxon>
        <taxon>Eupulmonata</taxon>
        <taxon>Ellobiida</taxon>
        <taxon>Ellobioidea</taxon>
        <taxon>Ellobiidae</taxon>
        <taxon>Pedipes</taxon>
    </lineage>
</organism>
<reference evidence="3" key="2">
    <citation type="submission" date="2011-08" db="EMBL/GenBank/DDBJ databases">
        <authorList>
            <person name="Dayrat B."/>
        </authorList>
    </citation>
    <scope>NUCLEOTIDE SEQUENCE</scope>
</reference>
<keyword evidence="3" id="KW-0496">Mitochondrion</keyword>
<keyword evidence="2" id="KW-0732">Signal</keyword>
<dbReference type="EMBL" id="JN615140">
    <property type="protein sequence ID" value="AEQ93858.1"/>
    <property type="molecule type" value="Genomic_DNA"/>
</dbReference>
<reference evidence="3" key="1">
    <citation type="journal article" date="2011" name="BMC Evol. Biol.">
        <title>Ten new complete mitochondrial genomes of pulmonates (Mollusca: Gastropoda) and their impact on phylogenetic relationships.</title>
        <authorList>
            <person name="White T.R."/>
            <person name="Conrad M.M."/>
            <person name="Tseng R."/>
            <person name="Balayan S."/>
            <person name="Golding R."/>
            <person name="de Frias Martins A.M."/>
            <person name="Dayrat B.A."/>
        </authorList>
    </citation>
    <scope>NUCLEOTIDE SEQUENCE</scope>
</reference>
<keyword evidence="1" id="KW-0472">Membrane</keyword>
<dbReference type="AlphaFoldDB" id="G8HPB0"/>
<evidence type="ECO:0000313" key="3">
    <source>
        <dbReference type="EMBL" id="AEQ93858.1"/>
    </source>
</evidence>
<sequence>MKLFTFLLFFLLLCLSMIPLLSSPVSVGGLLVFTTTLFVSIFSMSSHMWYSYMLFLIYIGGLLVLFIYMCVVSTNYVIMGKSFKFMLTFLAIVYSMYTQSETTNNTILGFSGFETASEISPFLLVSLALALLLVFVAISKICYSGKAVRVGAT</sequence>
<keyword evidence="1" id="KW-0812">Transmembrane</keyword>
<feature type="transmembrane region" description="Helical" evidence="1">
    <location>
        <begin position="119"/>
        <end position="139"/>
    </location>
</feature>
<gene>
    <name evidence="3" type="primary">nad6</name>
</gene>
<proteinExistence type="predicted"/>
<protein>
    <submittedName>
        <fullName evidence="3">NADH dehydrogenase subunit 6</fullName>
    </submittedName>
</protein>
<evidence type="ECO:0000256" key="2">
    <source>
        <dbReference type="SAM" id="SignalP"/>
    </source>
</evidence>
<name>G8HPB0_9EUPU</name>
<evidence type="ECO:0000256" key="1">
    <source>
        <dbReference type="SAM" id="Phobius"/>
    </source>
</evidence>
<keyword evidence="1" id="KW-1133">Transmembrane helix</keyword>